<evidence type="ECO:0000256" key="7">
    <source>
        <dbReference type="SAM" id="MobiDB-lite"/>
    </source>
</evidence>
<dbReference type="SMART" id="SM00138">
    <property type="entry name" value="MeTrc"/>
    <property type="match status" value="1"/>
</dbReference>
<evidence type="ECO:0000256" key="2">
    <source>
        <dbReference type="ARBA" id="ARBA00022679"/>
    </source>
</evidence>
<feature type="repeat" description="TPR" evidence="6">
    <location>
        <begin position="347"/>
        <end position="380"/>
    </location>
</feature>
<dbReference type="PROSITE" id="PS50293">
    <property type="entry name" value="TPR_REGION"/>
    <property type="match status" value="1"/>
</dbReference>
<dbReference type="RefSeq" id="WP_261695554.1">
    <property type="nucleotide sequence ID" value="NZ_CP104694.1"/>
</dbReference>
<accession>A0ABY6BG65</accession>
<dbReference type="Proteomes" id="UP001064632">
    <property type="component" value="Chromosome"/>
</dbReference>
<dbReference type="Gene3D" id="1.25.40.10">
    <property type="entry name" value="Tetratricopeptide repeat domain"/>
    <property type="match status" value="1"/>
</dbReference>
<organism evidence="9 10">
    <name type="scientific">Tahibacter amnicola</name>
    <dbReference type="NCBI Taxonomy" id="2976241"/>
    <lineage>
        <taxon>Bacteria</taxon>
        <taxon>Pseudomonadati</taxon>
        <taxon>Pseudomonadota</taxon>
        <taxon>Gammaproteobacteria</taxon>
        <taxon>Lysobacterales</taxon>
        <taxon>Rhodanobacteraceae</taxon>
        <taxon>Tahibacter</taxon>
    </lineage>
</organism>
<dbReference type="Gene3D" id="3.40.50.150">
    <property type="entry name" value="Vaccinia Virus protein VP39"/>
    <property type="match status" value="1"/>
</dbReference>
<dbReference type="EMBL" id="CP104694">
    <property type="protein sequence ID" value="UXI68596.1"/>
    <property type="molecule type" value="Genomic_DNA"/>
</dbReference>
<evidence type="ECO:0000256" key="5">
    <source>
        <dbReference type="ARBA" id="ARBA00022803"/>
    </source>
</evidence>
<sequence>MSRADIENRLKLAMGLDAASIGSSSIDRAVRNRMRDLGAADLDQYWNILCRSAVELQELIEAVVVPETWFFRDREAFNAMVSLLQQDLAHLSGASLRLLSLPCSTGEEPYSMAMALLDNGFAADRFKIDAVDISERALALARRGIYGQNSFRGAELEFRDRHFDAVPGGYRVRDDVRAQVTLRQGNLFADDFLPGSGMYTVVFCRNVLIYFDRATQDRAMSVLDRLMAEKGLLFVAPSETGLVMSHGYVSIKFPLAFGFRRGLATPPKVAAPREKPAPRVATPRTAPPPKRPAAPVAVGAPAPRKPEPVAAPPEGDIEQAERLADQGHLVEAAKLCNEVLRKQGPSARAFQLLGLVREATGNLPEAIQYYRKALYLDPSHQEVLVHLAYLLEKQGDAKGARLLRERAQRATGAVSRGRA</sequence>
<evidence type="ECO:0000256" key="6">
    <source>
        <dbReference type="PROSITE-ProRule" id="PRU00339"/>
    </source>
</evidence>
<feature type="region of interest" description="Disordered" evidence="7">
    <location>
        <begin position="267"/>
        <end position="312"/>
    </location>
</feature>
<name>A0ABY6BG65_9GAMM</name>
<protein>
    <submittedName>
        <fullName evidence="9">Tetratricopeptide repeat protein</fullName>
    </submittedName>
</protein>
<evidence type="ECO:0000313" key="9">
    <source>
        <dbReference type="EMBL" id="UXI68596.1"/>
    </source>
</evidence>
<dbReference type="InterPro" id="IPR050903">
    <property type="entry name" value="Bact_Chemotaxis_MeTrfase"/>
</dbReference>
<dbReference type="SUPFAM" id="SSF53335">
    <property type="entry name" value="S-adenosyl-L-methionine-dependent methyltransferases"/>
    <property type="match status" value="1"/>
</dbReference>
<feature type="compositionally biased region" description="Low complexity" evidence="7">
    <location>
        <begin position="293"/>
        <end position="302"/>
    </location>
</feature>
<dbReference type="InterPro" id="IPR019734">
    <property type="entry name" value="TPR_rpt"/>
</dbReference>
<evidence type="ECO:0000256" key="1">
    <source>
        <dbReference type="ARBA" id="ARBA00022603"/>
    </source>
</evidence>
<dbReference type="InterPro" id="IPR022642">
    <property type="entry name" value="CheR_C"/>
</dbReference>
<dbReference type="InterPro" id="IPR011990">
    <property type="entry name" value="TPR-like_helical_dom_sf"/>
</dbReference>
<evidence type="ECO:0000259" key="8">
    <source>
        <dbReference type="PROSITE" id="PS50123"/>
    </source>
</evidence>
<dbReference type="PANTHER" id="PTHR24422:SF19">
    <property type="entry name" value="CHEMOTAXIS PROTEIN METHYLTRANSFERASE"/>
    <property type="match status" value="1"/>
</dbReference>
<dbReference type="PANTHER" id="PTHR24422">
    <property type="entry name" value="CHEMOTAXIS PROTEIN METHYLTRANSFERASE"/>
    <property type="match status" value="1"/>
</dbReference>
<dbReference type="SUPFAM" id="SSF48452">
    <property type="entry name" value="TPR-like"/>
    <property type="match status" value="1"/>
</dbReference>
<reference evidence="9" key="1">
    <citation type="submission" date="2022-09" db="EMBL/GenBank/DDBJ databases">
        <title>Tahibacter sp. nov., isolated from a fresh water.</title>
        <authorList>
            <person name="Baek J.H."/>
            <person name="Lee J.K."/>
            <person name="Kim J.M."/>
            <person name="Jeon C.O."/>
        </authorList>
    </citation>
    <scope>NUCLEOTIDE SEQUENCE</scope>
    <source>
        <strain evidence="9">W38</strain>
    </source>
</reference>
<dbReference type="Pfam" id="PF07719">
    <property type="entry name" value="TPR_2"/>
    <property type="match status" value="1"/>
</dbReference>
<keyword evidence="3" id="KW-0949">S-adenosyl-L-methionine</keyword>
<evidence type="ECO:0000313" key="10">
    <source>
        <dbReference type="Proteomes" id="UP001064632"/>
    </source>
</evidence>
<keyword evidence="5 6" id="KW-0802">TPR repeat</keyword>
<keyword evidence="1" id="KW-0489">Methyltransferase</keyword>
<evidence type="ECO:0000256" key="4">
    <source>
        <dbReference type="ARBA" id="ARBA00022737"/>
    </source>
</evidence>
<gene>
    <name evidence="9" type="ORF">N4264_02795</name>
</gene>
<dbReference type="PROSITE" id="PS50123">
    <property type="entry name" value="CHER"/>
    <property type="match status" value="1"/>
</dbReference>
<dbReference type="PROSITE" id="PS50005">
    <property type="entry name" value="TPR"/>
    <property type="match status" value="1"/>
</dbReference>
<proteinExistence type="predicted"/>
<dbReference type="PRINTS" id="PR00996">
    <property type="entry name" value="CHERMTFRASE"/>
</dbReference>
<keyword evidence="2" id="KW-0808">Transferase</keyword>
<dbReference type="SMART" id="SM00028">
    <property type="entry name" value="TPR"/>
    <property type="match status" value="1"/>
</dbReference>
<dbReference type="Pfam" id="PF01739">
    <property type="entry name" value="CheR"/>
    <property type="match status" value="1"/>
</dbReference>
<dbReference type="InterPro" id="IPR029063">
    <property type="entry name" value="SAM-dependent_MTases_sf"/>
</dbReference>
<keyword evidence="10" id="KW-1185">Reference proteome</keyword>
<dbReference type="InterPro" id="IPR013105">
    <property type="entry name" value="TPR_2"/>
</dbReference>
<evidence type="ECO:0000256" key="3">
    <source>
        <dbReference type="ARBA" id="ARBA00022691"/>
    </source>
</evidence>
<dbReference type="InterPro" id="IPR000780">
    <property type="entry name" value="CheR_MeTrfase"/>
</dbReference>
<feature type="domain" description="CheR-type methyltransferase" evidence="8">
    <location>
        <begin position="15"/>
        <end position="240"/>
    </location>
</feature>
<keyword evidence="4" id="KW-0677">Repeat</keyword>